<sequence>MIPPRRHLVQYYLIESGCRVLRGRESLDDDWFYFCRGGPEVYARALIREFFVREPDLVAPGQRWLVTVHVAASKPGGKARRLCEVEVRLSTPDDGGSPEQGVA</sequence>
<evidence type="ECO:0000313" key="1">
    <source>
        <dbReference type="EMBL" id="SHE95340.1"/>
    </source>
</evidence>
<dbReference type="AlphaFoldDB" id="A0A1M4XPI3"/>
<proteinExistence type="predicted"/>
<protein>
    <submittedName>
        <fullName evidence="1">Uncharacterized protein</fullName>
    </submittedName>
</protein>
<keyword evidence="2" id="KW-1185">Reference proteome</keyword>
<evidence type="ECO:0000313" key="2">
    <source>
        <dbReference type="Proteomes" id="UP000184501"/>
    </source>
</evidence>
<organism evidence="1 2">
    <name type="scientific">Streptoalloteichus hindustanus</name>
    <dbReference type="NCBI Taxonomy" id="2017"/>
    <lineage>
        <taxon>Bacteria</taxon>
        <taxon>Bacillati</taxon>
        <taxon>Actinomycetota</taxon>
        <taxon>Actinomycetes</taxon>
        <taxon>Pseudonocardiales</taxon>
        <taxon>Pseudonocardiaceae</taxon>
        <taxon>Streptoalloteichus</taxon>
    </lineage>
</organism>
<gene>
    <name evidence="1" type="ORF">SAMN05444320_10272</name>
</gene>
<dbReference type="EMBL" id="FQVN01000002">
    <property type="protein sequence ID" value="SHE95340.1"/>
    <property type="molecule type" value="Genomic_DNA"/>
</dbReference>
<name>A0A1M4XPI3_STRHI</name>
<dbReference type="Proteomes" id="UP000184501">
    <property type="component" value="Unassembled WGS sequence"/>
</dbReference>
<reference evidence="1 2" key="1">
    <citation type="submission" date="2016-11" db="EMBL/GenBank/DDBJ databases">
        <authorList>
            <person name="Jaros S."/>
            <person name="Januszkiewicz K."/>
            <person name="Wedrychowicz H."/>
        </authorList>
    </citation>
    <scope>NUCLEOTIDE SEQUENCE [LARGE SCALE GENOMIC DNA]</scope>
    <source>
        <strain evidence="1 2">DSM 44523</strain>
    </source>
</reference>
<accession>A0A1M4XPI3</accession>